<name>A0ABD1I7Q6_SALDI</name>
<organism evidence="2 3">
    <name type="scientific">Salvia divinorum</name>
    <name type="common">Maria pastora</name>
    <name type="synonym">Diviner's sage</name>
    <dbReference type="NCBI Taxonomy" id="28513"/>
    <lineage>
        <taxon>Eukaryota</taxon>
        <taxon>Viridiplantae</taxon>
        <taxon>Streptophyta</taxon>
        <taxon>Embryophyta</taxon>
        <taxon>Tracheophyta</taxon>
        <taxon>Spermatophyta</taxon>
        <taxon>Magnoliopsida</taxon>
        <taxon>eudicotyledons</taxon>
        <taxon>Gunneridae</taxon>
        <taxon>Pentapetalae</taxon>
        <taxon>asterids</taxon>
        <taxon>lamiids</taxon>
        <taxon>Lamiales</taxon>
        <taxon>Lamiaceae</taxon>
        <taxon>Nepetoideae</taxon>
        <taxon>Mentheae</taxon>
        <taxon>Salviinae</taxon>
        <taxon>Salvia</taxon>
        <taxon>Salvia subgen. Calosphace</taxon>
    </lineage>
</organism>
<sequence length="91" mass="9634">MENSRSSIFMLITTVLLIMSLQSSPADCRSLRLATAAAVGGGKEGARNTISMETSSLLSSENSRRTIDNRISVRGLMIILASGPSKRGPGH</sequence>
<accession>A0ABD1I7Q6</accession>
<evidence type="ECO:0000256" key="1">
    <source>
        <dbReference type="SAM" id="SignalP"/>
    </source>
</evidence>
<gene>
    <name evidence="2" type="ORF">AAHA92_07067</name>
</gene>
<feature type="chain" id="PRO_5044803399" evidence="1">
    <location>
        <begin position="29"/>
        <end position="91"/>
    </location>
</feature>
<keyword evidence="1" id="KW-0732">Signal</keyword>
<reference evidence="2 3" key="1">
    <citation type="submission" date="2024-06" db="EMBL/GenBank/DDBJ databases">
        <title>A chromosome level genome sequence of Diviner's sage (Salvia divinorum).</title>
        <authorList>
            <person name="Ford S.A."/>
            <person name="Ro D.-K."/>
            <person name="Ness R.W."/>
            <person name="Phillips M.A."/>
        </authorList>
    </citation>
    <scope>NUCLEOTIDE SEQUENCE [LARGE SCALE GENOMIC DNA]</scope>
    <source>
        <strain evidence="2">SAF-2024a</strain>
        <tissue evidence="2">Leaf</tissue>
    </source>
</reference>
<evidence type="ECO:0000313" key="3">
    <source>
        <dbReference type="Proteomes" id="UP001567538"/>
    </source>
</evidence>
<comment type="caution">
    <text evidence="2">The sequence shown here is derived from an EMBL/GenBank/DDBJ whole genome shotgun (WGS) entry which is preliminary data.</text>
</comment>
<keyword evidence="3" id="KW-1185">Reference proteome</keyword>
<dbReference type="Proteomes" id="UP001567538">
    <property type="component" value="Unassembled WGS sequence"/>
</dbReference>
<feature type="signal peptide" evidence="1">
    <location>
        <begin position="1"/>
        <end position="28"/>
    </location>
</feature>
<dbReference type="EMBL" id="JBEAFC010000003">
    <property type="protein sequence ID" value="KAL1564765.1"/>
    <property type="molecule type" value="Genomic_DNA"/>
</dbReference>
<dbReference type="AlphaFoldDB" id="A0ABD1I7Q6"/>
<protein>
    <submittedName>
        <fullName evidence="2">Uncharacterized protein</fullName>
    </submittedName>
</protein>
<evidence type="ECO:0000313" key="2">
    <source>
        <dbReference type="EMBL" id="KAL1564765.1"/>
    </source>
</evidence>
<proteinExistence type="predicted"/>